<keyword evidence="2" id="KW-1185">Reference proteome</keyword>
<protein>
    <submittedName>
        <fullName evidence="1">Uncharacterized protein</fullName>
    </submittedName>
</protein>
<accession>A0AA39HFH8</accession>
<evidence type="ECO:0000313" key="2">
    <source>
        <dbReference type="Proteomes" id="UP001175271"/>
    </source>
</evidence>
<evidence type="ECO:0000313" key="1">
    <source>
        <dbReference type="EMBL" id="KAK0404903.1"/>
    </source>
</evidence>
<proteinExistence type="predicted"/>
<comment type="caution">
    <text evidence="1">The sequence shown here is derived from an EMBL/GenBank/DDBJ whole genome shotgun (WGS) entry which is preliminary data.</text>
</comment>
<dbReference type="EMBL" id="JAUCMV010000004">
    <property type="protein sequence ID" value="KAK0404903.1"/>
    <property type="molecule type" value="Genomic_DNA"/>
</dbReference>
<sequence>MAFRVGGNAAMSTRVKLAITDCLTCQQHDDVAVNLLSVNDRGAKDVCKSFGAKAVSWETKPKERYSAEKLPPLRVFSPIATSEATRRYTF</sequence>
<name>A0AA39HFH8_9BILA</name>
<organism evidence="1 2">
    <name type="scientific">Steinernema hermaphroditum</name>
    <dbReference type="NCBI Taxonomy" id="289476"/>
    <lineage>
        <taxon>Eukaryota</taxon>
        <taxon>Metazoa</taxon>
        <taxon>Ecdysozoa</taxon>
        <taxon>Nematoda</taxon>
        <taxon>Chromadorea</taxon>
        <taxon>Rhabditida</taxon>
        <taxon>Tylenchina</taxon>
        <taxon>Panagrolaimomorpha</taxon>
        <taxon>Strongyloidoidea</taxon>
        <taxon>Steinernematidae</taxon>
        <taxon>Steinernema</taxon>
    </lineage>
</organism>
<dbReference type="AlphaFoldDB" id="A0AA39HFH8"/>
<dbReference type="Proteomes" id="UP001175271">
    <property type="component" value="Unassembled WGS sequence"/>
</dbReference>
<reference evidence="1" key="1">
    <citation type="submission" date="2023-06" db="EMBL/GenBank/DDBJ databases">
        <title>Genomic analysis of the entomopathogenic nematode Steinernema hermaphroditum.</title>
        <authorList>
            <person name="Schwarz E.M."/>
            <person name="Heppert J.K."/>
            <person name="Baniya A."/>
            <person name="Schwartz H.T."/>
            <person name="Tan C.-H."/>
            <person name="Antoshechkin I."/>
            <person name="Sternberg P.W."/>
            <person name="Goodrich-Blair H."/>
            <person name="Dillman A.R."/>
        </authorList>
    </citation>
    <scope>NUCLEOTIDE SEQUENCE</scope>
    <source>
        <strain evidence="1">PS9179</strain>
        <tissue evidence="1">Whole animal</tissue>
    </source>
</reference>
<gene>
    <name evidence="1" type="ORF">QR680_017690</name>
</gene>